<organism evidence="3 4">
    <name type="scientific">Hydrogenophaga crocea</name>
    <dbReference type="NCBI Taxonomy" id="2716225"/>
    <lineage>
        <taxon>Bacteria</taxon>
        <taxon>Pseudomonadati</taxon>
        <taxon>Pseudomonadota</taxon>
        <taxon>Betaproteobacteria</taxon>
        <taxon>Burkholderiales</taxon>
        <taxon>Comamonadaceae</taxon>
        <taxon>Hydrogenophaga</taxon>
    </lineage>
</organism>
<dbReference type="InterPro" id="IPR051603">
    <property type="entry name" value="Zinc-ADH_QOR/CCCR"/>
</dbReference>
<dbReference type="InterPro" id="IPR011032">
    <property type="entry name" value="GroES-like_sf"/>
</dbReference>
<dbReference type="SUPFAM" id="SSF51735">
    <property type="entry name" value="NAD(P)-binding Rossmann-fold domains"/>
    <property type="match status" value="1"/>
</dbReference>
<dbReference type="Pfam" id="PF13602">
    <property type="entry name" value="ADH_zinc_N_2"/>
    <property type="match status" value="1"/>
</dbReference>
<dbReference type="Pfam" id="PF08240">
    <property type="entry name" value="ADH_N"/>
    <property type="match status" value="1"/>
</dbReference>
<evidence type="ECO:0000256" key="1">
    <source>
        <dbReference type="ARBA" id="ARBA00022857"/>
    </source>
</evidence>
<keyword evidence="4" id="KW-1185">Reference proteome</keyword>
<dbReference type="SUPFAM" id="SSF50129">
    <property type="entry name" value="GroES-like"/>
    <property type="match status" value="1"/>
</dbReference>
<dbReference type="Proteomes" id="UP000503162">
    <property type="component" value="Chromosome"/>
</dbReference>
<dbReference type="EMBL" id="CP049989">
    <property type="protein sequence ID" value="QIM54244.1"/>
    <property type="molecule type" value="Genomic_DNA"/>
</dbReference>
<dbReference type="InterPro" id="IPR036291">
    <property type="entry name" value="NAD(P)-bd_dom_sf"/>
</dbReference>
<dbReference type="GO" id="GO:0016491">
    <property type="term" value="F:oxidoreductase activity"/>
    <property type="evidence" value="ECO:0007669"/>
    <property type="project" value="InterPro"/>
</dbReference>
<sequence>MTDLTMQALIIESANTPFKRIQLAKPVPQQGQALVKIKASGVNPLDTKIRAGVAAHARQALPAILGMDLAGTVEALGPGVTSLRVGDDVYGLAGGIGGLQGTLAEYVAVDAELLAIKPDTLSMREAAALPLAAITAWEGLVDRANIQADQTVLIHGGAGGVGSVAVQIAVAKGAKVYATGSAAQKNTIEGLGAVAIDYNEHPVEAYVERHTGGAGFDIVYDTVGGPVLDSSFVAVREHGGHVVSCLGWGTHRLAPLSFRAATYSGVFTLIPMITGRGRAHHREILNAITALVEAGKLRPLLRQETFDFRSIEAAHALVASGKTNGKVVVDIAW</sequence>
<reference evidence="3 4" key="1">
    <citation type="submission" date="2020-03" db="EMBL/GenBank/DDBJ databases">
        <title>Hydrogenophaga sp. nov. isolated from cyanobacterial mat.</title>
        <authorList>
            <person name="Thorat V."/>
            <person name="Kirdat K."/>
            <person name="Tiwarekar B."/>
            <person name="Costa E.D."/>
            <person name="Yadav A."/>
        </authorList>
    </citation>
    <scope>NUCLEOTIDE SEQUENCE [LARGE SCALE GENOMIC DNA]</scope>
    <source>
        <strain evidence="3 4">BA0156</strain>
    </source>
</reference>
<dbReference type="CDD" id="cd08272">
    <property type="entry name" value="MDR6"/>
    <property type="match status" value="1"/>
</dbReference>
<evidence type="ECO:0000259" key="2">
    <source>
        <dbReference type="SMART" id="SM00829"/>
    </source>
</evidence>
<dbReference type="SMART" id="SM00829">
    <property type="entry name" value="PKS_ER"/>
    <property type="match status" value="1"/>
</dbReference>
<protein>
    <submittedName>
        <fullName evidence="3">Zinc-dependent alcohol dehydrogenase family protein</fullName>
    </submittedName>
</protein>
<dbReference type="AlphaFoldDB" id="A0A6G8IM38"/>
<keyword evidence="1" id="KW-0521">NADP</keyword>
<dbReference type="RefSeq" id="WP_166230027.1">
    <property type="nucleotide sequence ID" value="NZ_CP049989.1"/>
</dbReference>
<dbReference type="PANTHER" id="PTHR44154">
    <property type="entry name" value="QUINONE OXIDOREDUCTASE"/>
    <property type="match status" value="1"/>
</dbReference>
<dbReference type="InterPro" id="IPR013154">
    <property type="entry name" value="ADH-like_N"/>
</dbReference>
<name>A0A6G8IM38_9BURK</name>
<proteinExistence type="predicted"/>
<dbReference type="PANTHER" id="PTHR44154:SF1">
    <property type="entry name" value="QUINONE OXIDOREDUCTASE"/>
    <property type="match status" value="1"/>
</dbReference>
<dbReference type="KEGG" id="hcz:G9Q37_19840"/>
<dbReference type="Gene3D" id="3.90.180.10">
    <property type="entry name" value="Medium-chain alcohol dehydrogenases, catalytic domain"/>
    <property type="match status" value="1"/>
</dbReference>
<gene>
    <name evidence="3" type="ORF">G9Q37_19840</name>
</gene>
<feature type="domain" description="Enoyl reductase (ER)" evidence="2">
    <location>
        <begin position="16"/>
        <end position="329"/>
    </location>
</feature>
<evidence type="ECO:0000313" key="3">
    <source>
        <dbReference type="EMBL" id="QIM54244.1"/>
    </source>
</evidence>
<evidence type="ECO:0000313" key="4">
    <source>
        <dbReference type="Proteomes" id="UP000503162"/>
    </source>
</evidence>
<accession>A0A6G8IM38</accession>
<dbReference type="InterPro" id="IPR020843">
    <property type="entry name" value="ER"/>
</dbReference>
<dbReference type="Gene3D" id="3.40.50.720">
    <property type="entry name" value="NAD(P)-binding Rossmann-like Domain"/>
    <property type="match status" value="1"/>
</dbReference>